<dbReference type="Gene3D" id="3.30.565.10">
    <property type="entry name" value="Histidine kinase-like ATPase, C-terminal domain"/>
    <property type="match status" value="1"/>
</dbReference>
<name>A0A7I9YXJ6_MYCBU</name>
<dbReference type="Gene3D" id="3.30.750.24">
    <property type="entry name" value="STAS domain"/>
    <property type="match status" value="1"/>
</dbReference>
<dbReference type="RefSeq" id="WP_163719107.1">
    <property type="nucleotide sequence ID" value="NZ_BLKZ01000002.1"/>
</dbReference>
<feature type="domain" description="STAS" evidence="1">
    <location>
        <begin position="10"/>
        <end position="120"/>
    </location>
</feature>
<evidence type="ECO:0000313" key="3">
    <source>
        <dbReference type="Proteomes" id="UP000465360"/>
    </source>
</evidence>
<comment type="caution">
    <text evidence="2">The sequence shown here is derived from an EMBL/GenBank/DDBJ whole genome shotgun (WGS) entry which is preliminary data.</text>
</comment>
<dbReference type="SUPFAM" id="SSF52091">
    <property type="entry name" value="SpoIIaa-like"/>
    <property type="match status" value="1"/>
</dbReference>
<dbReference type="Proteomes" id="UP000465360">
    <property type="component" value="Unassembled WGS sequence"/>
</dbReference>
<evidence type="ECO:0000259" key="1">
    <source>
        <dbReference type="PROSITE" id="PS50801"/>
    </source>
</evidence>
<dbReference type="EMBL" id="BLKZ01000002">
    <property type="protein sequence ID" value="GFG93302.1"/>
    <property type="molecule type" value="Genomic_DNA"/>
</dbReference>
<dbReference type="InterPro" id="IPR036513">
    <property type="entry name" value="STAS_dom_sf"/>
</dbReference>
<dbReference type="PANTHER" id="PTHR35526:SF3">
    <property type="entry name" value="ANTI-SIGMA-F FACTOR RSBW"/>
    <property type="match status" value="1"/>
</dbReference>
<evidence type="ECO:0000313" key="2">
    <source>
        <dbReference type="EMBL" id="GFG93302.1"/>
    </source>
</evidence>
<dbReference type="InterPro" id="IPR050267">
    <property type="entry name" value="Anti-sigma-factor_SerPK"/>
</dbReference>
<dbReference type="Pfam" id="PF01740">
    <property type="entry name" value="STAS"/>
    <property type="match status" value="1"/>
</dbReference>
<dbReference type="PROSITE" id="PS50801">
    <property type="entry name" value="STAS"/>
    <property type="match status" value="1"/>
</dbReference>
<sequence length="256" mass="28045">MAELTPTPAILVDIRRQQDATILTTQGVLDNSTYVKLRDVVIKVALDEPRAVIIDVNSLAVPTNAAWSVFTSARWHVSVWPDVPILLACGDPRTRRAIASRGVTRFVPVHPTCASALKAVEGLSLTGRHRTCAELPATQSALRMARELVSDWLIAWDRRELIPAAQTVATVFIQNALAHTVSEPVFILEHHRDNVTVAVEDHSRQPAIRREHPGRGVDLLSGLAIVSSLSRVWRSIPTPTGKTVWALVSLENAHAT</sequence>
<keyword evidence="3" id="KW-1185">Reference proteome</keyword>
<reference evidence="2 3" key="1">
    <citation type="journal article" date="2019" name="Emerg. Microbes Infect.">
        <title>Comprehensive subspecies identification of 175 nontuberculous mycobacteria species based on 7547 genomic profiles.</title>
        <authorList>
            <person name="Matsumoto Y."/>
            <person name="Kinjo T."/>
            <person name="Motooka D."/>
            <person name="Nabeya D."/>
            <person name="Jung N."/>
            <person name="Uechi K."/>
            <person name="Horii T."/>
            <person name="Iida T."/>
            <person name="Fujita J."/>
            <person name="Nakamura S."/>
        </authorList>
    </citation>
    <scope>NUCLEOTIDE SEQUENCE [LARGE SCALE GENOMIC DNA]</scope>
    <source>
        <strain evidence="2 3">JCM 30725</strain>
    </source>
</reference>
<organism evidence="2 3">
    <name type="scientific">Mycobacterium bourgelatii</name>
    <dbReference type="NCBI Taxonomy" id="1273442"/>
    <lineage>
        <taxon>Bacteria</taxon>
        <taxon>Bacillati</taxon>
        <taxon>Actinomycetota</taxon>
        <taxon>Actinomycetes</taxon>
        <taxon>Mycobacteriales</taxon>
        <taxon>Mycobacteriaceae</taxon>
        <taxon>Mycobacterium</taxon>
    </lineage>
</organism>
<dbReference type="PANTHER" id="PTHR35526">
    <property type="entry name" value="ANTI-SIGMA-F FACTOR RSBW-RELATED"/>
    <property type="match status" value="1"/>
</dbReference>
<accession>A0A7I9YXJ6</accession>
<gene>
    <name evidence="2" type="ORF">MBOU_53440</name>
</gene>
<dbReference type="InterPro" id="IPR036890">
    <property type="entry name" value="HATPase_C_sf"/>
</dbReference>
<proteinExistence type="predicted"/>
<dbReference type="AlphaFoldDB" id="A0A7I9YXJ6"/>
<dbReference type="InterPro" id="IPR002645">
    <property type="entry name" value="STAS_dom"/>
</dbReference>
<protein>
    <submittedName>
        <fullName evidence="2">Sulfate transporter</fullName>
    </submittedName>
</protein>